<accession>A0ABW9G5G7</accession>
<dbReference type="SUPFAM" id="SSF82649">
    <property type="entry name" value="SufE/NifU"/>
    <property type="match status" value="1"/>
</dbReference>
<feature type="domain" description="Fe-S metabolism associated" evidence="2">
    <location>
        <begin position="17"/>
        <end position="131"/>
    </location>
</feature>
<organism evidence="3 4">
    <name type="scientific">Celerinatantimonas yamalensis</name>
    <dbReference type="NCBI Taxonomy" id="559956"/>
    <lineage>
        <taxon>Bacteria</taxon>
        <taxon>Pseudomonadati</taxon>
        <taxon>Pseudomonadota</taxon>
        <taxon>Gammaproteobacteria</taxon>
        <taxon>Celerinatantimonadaceae</taxon>
        <taxon>Celerinatantimonas</taxon>
    </lineage>
</organism>
<evidence type="ECO:0000259" key="2">
    <source>
        <dbReference type="Pfam" id="PF02657"/>
    </source>
</evidence>
<keyword evidence="4" id="KW-1185">Reference proteome</keyword>
<evidence type="ECO:0000256" key="1">
    <source>
        <dbReference type="ARBA" id="ARBA00010282"/>
    </source>
</evidence>
<dbReference type="PANTHER" id="PTHR43597:SF5">
    <property type="entry name" value="SUFE-LIKE PROTEIN 2, CHLOROPLASTIC"/>
    <property type="match status" value="1"/>
</dbReference>
<sequence length="145" mass="17197">MNYPQSENIPSWSDLCELFQQAKSWEERYRQLLLLAKKLPPLSESQHRAEYEVQGCESRSWVYLHDEAIWLDSEARIIRGLMVVLLVVIHHHCIQDISTINIIERLETLGLRHYISDSRINGIQAIWQNINYLHTYERDIDPKVI</sequence>
<comment type="caution">
    <text evidence="3">The sequence shown here is derived from an EMBL/GenBank/DDBJ whole genome shotgun (WGS) entry which is preliminary data.</text>
</comment>
<dbReference type="RefSeq" id="WP_408622358.1">
    <property type="nucleotide sequence ID" value="NZ_JBEQCT010000001.1"/>
</dbReference>
<proteinExistence type="inferred from homology"/>
<gene>
    <name evidence="3" type="ORF">ABUE30_03935</name>
</gene>
<reference evidence="3 4" key="1">
    <citation type="journal article" date="2013" name="Int. J. Syst. Evol. Microbiol.">
        <title>Celerinatantimonas yamalensis sp. nov., a cold-adapted diazotrophic bacterium from a cold permafrost brine.</title>
        <authorList>
            <person name="Shcherbakova V."/>
            <person name="Chuvilskaya N."/>
            <person name="Rivkina E."/>
            <person name="Demidov N."/>
            <person name="Uchaeva V."/>
            <person name="Suetin S."/>
            <person name="Suzina N."/>
            <person name="Gilichinsky D."/>
        </authorList>
    </citation>
    <scope>NUCLEOTIDE SEQUENCE [LARGE SCALE GENOMIC DNA]</scope>
    <source>
        <strain evidence="3 4">C7</strain>
    </source>
</reference>
<evidence type="ECO:0000313" key="4">
    <source>
        <dbReference type="Proteomes" id="UP001629953"/>
    </source>
</evidence>
<dbReference type="EMBL" id="JBEQCT010000001">
    <property type="protein sequence ID" value="MFM2484221.1"/>
    <property type="molecule type" value="Genomic_DNA"/>
</dbReference>
<protein>
    <submittedName>
        <fullName evidence="3">SufE family protein</fullName>
    </submittedName>
</protein>
<evidence type="ECO:0000313" key="3">
    <source>
        <dbReference type="EMBL" id="MFM2484221.1"/>
    </source>
</evidence>
<comment type="similarity">
    <text evidence="1">Belongs to the SufE family.</text>
</comment>
<dbReference type="Pfam" id="PF02657">
    <property type="entry name" value="SufE"/>
    <property type="match status" value="1"/>
</dbReference>
<dbReference type="Proteomes" id="UP001629953">
    <property type="component" value="Unassembled WGS sequence"/>
</dbReference>
<name>A0ABW9G5G7_9GAMM</name>
<dbReference type="InterPro" id="IPR003808">
    <property type="entry name" value="Fe-S_metab-assoc_dom"/>
</dbReference>
<dbReference type="PANTHER" id="PTHR43597">
    <property type="entry name" value="SULFUR ACCEPTOR PROTEIN CSDE"/>
    <property type="match status" value="1"/>
</dbReference>
<dbReference type="Gene3D" id="3.90.1010.10">
    <property type="match status" value="1"/>
</dbReference>